<evidence type="ECO:0000256" key="1">
    <source>
        <dbReference type="ARBA" id="ARBA00010964"/>
    </source>
</evidence>
<feature type="region of interest" description="Disordered" evidence="2">
    <location>
        <begin position="217"/>
        <end position="242"/>
    </location>
</feature>
<feature type="compositionally biased region" description="Pro residues" evidence="2">
    <location>
        <begin position="64"/>
        <end position="75"/>
    </location>
</feature>
<dbReference type="PANTHER" id="PTHR12365">
    <property type="entry name" value="SPROUTY"/>
    <property type="match status" value="1"/>
</dbReference>
<evidence type="ECO:0008006" key="5">
    <source>
        <dbReference type="Google" id="ProtNLM"/>
    </source>
</evidence>
<feature type="compositionally biased region" description="Pro residues" evidence="2">
    <location>
        <begin position="223"/>
        <end position="233"/>
    </location>
</feature>
<dbReference type="PANTHER" id="PTHR12365:SF7">
    <property type="entry name" value="PROTEIN SPROUTY"/>
    <property type="match status" value="1"/>
</dbReference>
<proteinExistence type="inferred from homology"/>
<keyword evidence="4" id="KW-1185">Reference proteome</keyword>
<dbReference type="AlphaFoldDB" id="A0ABD1EWL9"/>
<protein>
    <recommendedName>
        <fullName evidence="5">Sprouty</fullName>
    </recommendedName>
</protein>
<evidence type="ECO:0000256" key="2">
    <source>
        <dbReference type="SAM" id="MobiDB-lite"/>
    </source>
</evidence>
<dbReference type="EMBL" id="JBDJPC010000004">
    <property type="protein sequence ID" value="KAL1505436.1"/>
    <property type="molecule type" value="Genomic_DNA"/>
</dbReference>
<organism evidence="3 4">
    <name type="scientific">Hypothenemus hampei</name>
    <name type="common">Coffee berry borer</name>
    <dbReference type="NCBI Taxonomy" id="57062"/>
    <lineage>
        <taxon>Eukaryota</taxon>
        <taxon>Metazoa</taxon>
        <taxon>Ecdysozoa</taxon>
        <taxon>Arthropoda</taxon>
        <taxon>Hexapoda</taxon>
        <taxon>Insecta</taxon>
        <taxon>Pterygota</taxon>
        <taxon>Neoptera</taxon>
        <taxon>Endopterygota</taxon>
        <taxon>Coleoptera</taxon>
        <taxon>Polyphaga</taxon>
        <taxon>Cucujiformia</taxon>
        <taxon>Curculionidae</taxon>
        <taxon>Scolytinae</taxon>
        <taxon>Hypothenemus</taxon>
    </lineage>
</organism>
<evidence type="ECO:0000313" key="4">
    <source>
        <dbReference type="Proteomes" id="UP001566132"/>
    </source>
</evidence>
<dbReference type="Pfam" id="PF05210">
    <property type="entry name" value="Sprouty"/>
    <property type="match status" value="1"/>
</dbReference>
<name>A0ABD1EWL9_HYPHA</name>
<dbReference type="Proteomes" id="UP001566132">
    <property type="component" value="Unassembled WGS sequence"/>
</dbReference>
<comment type="similarity">
    <text evidence="1">Belongs to the sprouty family.</text>
</comment>
<dbReference type="InterPro" id="IPR007875">
    <property type="entry name" value="Sprouty"/>
</dbReference>
<sequence length="242" mass="26078">MDGNGFPSAPLRGPGRPVPIIPLTALRPTTVSSVSLTTPRPETERQDNEYVETPLRGPLTPLSPQRPPPPAPPQVLPINKQPVSFSKAAPASSCGGSTSRPSVMCTSCGRCKCATCRAPKPLPEYWLCNGSCLVSADSIVDYGSCLCCVKGLFYHCSEADDEDSRCADDPCGCDPDRRAARWGCLAALVCALPCLVLYWPLRGAKRAVELCYERHSRSGCRCRPPPKQSPNRPPTKRLLGND</sequence>
<dbReference type="PROSITE" id="PS51227">
    <property type="entry name" value="SPR"/>
    <property type="match status" value="1"/>
</dbReference>
<feature type="compositionally biased region" description="Low complexity" evidence="2">
    <location>
        <begin position="26"/>
        <end position="40"/>
    </location>
</feature>
<feature type="region of interest" description="Disordered" evidence="2">
    <location>
        <begin position="1"/>
        <end position="76"/>
    </location>
</feature>
<accession>A0ABD1EWL9</accession>
<reference evidence="3 4" key="1">
    <citation type="submission" date="2024-05" db="EMBL/GenBank/DDBJ databases">
        <title>Genetic variation in Jamaican populations of the coffee berry borer (Hypothenemus hampei).</title>
        <authorList>
            <person name="Errbii M."/>
            <person name="Myrie A."/>
        </authorList>
    </citation>
    <scope>NUCLEOTIDE SEQUENCE [LARGE SCALE GENOMIC DNA]</scope>
    <source>
        <strain evidence="3">JA-Hopewell-2020-01-JO</strain>
        <tissue evidence="3">Whole body</tissue>
    </source>
</reference>
<comment type="caution">
    <text evidence="3">The sequence shown here is derived from an EMBL/GenBank/DDBJ whole genome shotgun (WGS) entry which is preliminary data.</text>
</comment>
<gene>
    <name evidence="3" type="ORF">ABEB36_005006</name>
</gene>
<evidence type="ECO:0000313" key="3">
    <source>
        <dbReference type="EMBL" id="KAL1505436.1"/>
    </source>
</evidence>
<dbReference type="InterPro" id="IPR051192">
    <property type="entry name" value="Sprouty_domain"/>
</dbReference>